<dbReference type="AlphaFoldDB" id="A0A6H2DNA3"/>
<accession>A0A6H2DNA3</accession>
<dbReference type="EMBL" id="CP051217">
    <property type="protein sequence ID" value="QJB70139.1"/>
    <property type="molecule type" value="Genomic_DNA"/>
</dbReference>
<evidence type="ECO:0000313" key="2">
    <source>
        <dbReference type="EMBL" id="QJB70139.1"/>
    </source>
</evidence>
<feature type="signal peptide" evidence="1">
    <location>
        <begin position="1"/>
        <end position="22"/>
    </location>
</feature>
<dbReference type="KEGG" id="phao:HF685_13275"/>
<reference evidence="2 3" key="1">
    <citation type="submission" date="2020-04" db="EMBL/GenBank/DDBJ databases">
        <title>Genome sequence for Sphingorhabdus sp. strain M1.</title>
        <authorList>
            <person name="Park S.-J."/>
        </authorList>
    </citation>
    <scope>NUCLEOTIDE SEQUENCE [LARGE SCALE GENOMIC DNA]</scope>
    <source>
        <strain evidence="2 3">JK6</strain>
    </source>
</reference>
<dbReference type="Gene3D" id="3.40.50.1000">
    <property type="entry name" value="HAD superfamily/HAD-like"/>
    <property type="match status" value="1"/>
</dbReference>
<feature type="chain" id="PRO_5026137481" description="Acid phosphatase" evidence="1">
    <location>
        <begin position="23"/>
        <end position="301"/>
    </location>
</feature>
<gene>
    <name evidence="2" type="ORF">HF685_13275</name>
</gene>
<keyword evidence="3" id="KW-1185">Reference proteome</keyword>
<dbReference type="Proteomes" id="UP000501600">
    <property type="component" value="Chromosome"/>
</dbReference>
<dbReference type="InterPro" id="IPR036412">
    <property type="entry name" value="HAD-like_sf"/>
</dbReference>
<organism evidence="2 3">
    <name type="scientific">Parasphingorhabdus halotolerans</name>
    <dbReference type="NCBI Taxonomy" id="2725558"/>
    <lineage>
        <taxon>Bacteria</taxon>
        <taxon>Pseudomonadati</taxon>
        <taxon>Pseudomonadota</taxon>
        <taxon>Alphaproteobacteria</taxon>
        <taxon>Sphingomonadales</taxon>
        <taxon>Sphingomonadaceae</taxon>
        <taxon>Parasphingorhabdus</taxon>
    </lineage>
</organism>
<evidence type="ECO:0000256" key="1">
    <source>
        <dbReference type="SAM" id="SignalP"/>
    </source>
</evidence>
<dbReference type="SUPFAM" id="SSF56784">
    <property type="entry name" value="HAD-like"/>
    <property type="match status" value="1"/>
</dbReference>
<dbReference type="InterPro" id="IPR023214">
    <property type="entry name" value="HAD_sf"/>
</dbReference>
<sequence>MAISVVPLLSGCVAALLPIAAAGMMGKTEIDRVKAKREFVASGAVEVFLPTNVDTVLAAETSDSRTDFTGQGGAIDEPDTALSDESRQYLSRFFRPLDVLQPRPYDDFARYALGQAVKLEAGEGVKSAVLVPRVDIFKPKTVRCEGKPLAVLIDMDDKSNSGWSRSETLYRQNGLVEALGELRAAKISVIWLSDEPSVLSDRISAILKDAELSASGADDFLFLDRGGEDRKQERRWDAANNYCIVAMAGDSRSDFDELYDYLRDPDGAITLEHMFGNGWFIAPPPLVTSAGDDAVELEEEG</sequence>
<evidence type="ECO:0000313" key="3">
    <source>
        <dbReference type="Proteomes" id="UP000501600"/>
    </source>
</evidence>
<keyword evidence="1" id="KW-0732">Signal</keyword>
<evidence type="ECO:0008006" key="4">
    <source>
        <dbReference type="Google" id="ProtNLM"/>
    </source>
</evidence>
<dbReference type="RefSeq" id="WP_168820405.1">
    <property type="nucleotide sequence ID" value="NZ_CP051217.1"/>
</dbReference>
<name>A0A6H2DNA3_9SPHN</name>
<proteinExistence type="predicted"/>
<protein>
    <recommendedName>
        <fullName evidence="4">Acid phosphatase</fullName>
    </recommendedName>
</protein>